<reference evidence="1" key="1">
    <citation type="journal article" date="2010" name="Genomics">
        <title>Tracing phylogenomic events leading to diversity of Haemophilus influenzae and the emergence of Brazilian Purpuric Fever (BPF)-associated clones.</title>
        <authorList>
            <person name="Papazisi L."/>
            <person name="Ratnayake S."/>
            <person name="Remortel B.G."/>
            <person name="Bock G.R."/>
            <person name="Liang W."/>
            <person name="Saeed A.I."/>
            <person name="Liu J."/>
            <person name="Fleischmann R.D."/>
            <person name="Kilian M."/>
            <person name="Peterson S.N."/>
        </authorList>
    </citation>
    <scope>NUCLEOTIDE SEQUENCE [LARGE SCALE GENOMIC DNA]</scope>
    <source>
        <strain evidence="1">HK1212</strain>
    </source>
</reference>
<comment type="caution">
    <text evidence="1">The sequence shown here is derived from an EMBL/GenBank/DDBJ whole genome shotgun (WGS) entry which is preliminary data.</text>
</comment>
<dbReference type="AlphaFoldDB" id="A0A7G2JY81"/>
<protein>
    <submittedName>
        <fullName evidence="1">Uncharacterized protein</fullName>
    </submittedName>
</protein>
<evidence type="ECO:0000313" key="1">
    <source>
        <dbReference type="EMBL" id="EFA27769.1"/>
    </source>
</evidence>
<sequence>MAVADIPLPLLGFTIKSAKPEHLALSWYILFSLYG</sequence>
<organism evidence="1">
    <name type="scientific">Haemophilus influenzae HK1212</name>
    <dbReference type="NCBI Taxonomy" id="456482"/>
    <lineage>
        <taxon>Bacteria</taxon>
        <taxon>Pseudomonadati</taxon>
        <taxon>Pseudomonadota</taxon>
        <taxon>Gammaproteobacteria</taxon>
        <taxon>Pasteurellales</taxon>
        <taxon>Pasteurellaceae</taxon>
        <taxon>Haemophilus</taxon>
    </lineage>
</organism>
<accession>A0A7G2JY81</accession>
<proteinExistence type="predicted"/>
<gene>
    <name evidence="1" type="ORF">HAINFHK1212_1602</name>
</gene>
<dbReference type="EMBL" id="ABFC01001149">
    <property type="protein sequence ID" value="EFA27769.1"/>
    <property type="molecule type" value="Genomic_DNA"/>
</dbReference>
<name>A0A7G2JY81_HAEIF</name>